<dbReference type="InterPro" id="IPR036590">
    <property type="entry name" value="SRAP-like"/>
</dbReference>
<dbReference type="GO" id="GO:0003697">
    <property type="term" value="F:single-stranded DNA binding"/>
    <property type="evidence" value="ECO:0007669"/>
    <property type="project" value="InterPro"/>
</dbReference>
<name>A0A1Y5T555_9RHOB</name>
<organism evidence="10 11">
    <name type="scientific">Falsiruegeria litorea R37</name>
    <dbReference type="NCBI Taxonomy" id="1200284"/>
    <lineage>
        <taxon>Bacteria</taxon>
        <taxon>Pseudomonadati</taxon>
        <taxon>Pseudomonadota</taxon>
        <taxon>Alphaproteobacteria</taxon>
        <taxon>Rhodobacterales</taxon>
        <taxon>Roseobacteraceae</taxon>
        <taxon>Falsiruegeria</taxon>
    </lineage>
</organism>
<evidence type="ECO:0000256" key="4">
    <source>
        <dbReference type="ARBA" id="ARBA00022801"/>
    </source>
</evidence>
<keyword evidence="3" id="KW-0227">DNA damage</keyword>
<evidence type="ECO:0000256" key="3">
    <source>
        <dbReference type="ARBA" id="ARBA00022763"/>
    </source>
</evidence>
<gene>
    <name evidence="10" type="primary">yedK_1</name>
    <name evidence="10" type="ORF">TRL7639_02998</name>
</gene>
<keyword evidence="5" id="KW-0190">Covalent protein-DNA linkage</keyword>
<evidence type="ECO:0000313" key="10">
    <source>
        <dbReference type="EMBL" id="SLN56108.1"/>
    </source>
</evidence>
<evidence type="ECO:0000313" key="11">
    <source>
        <dbReference type="Proteomes" id="UP000193077"/>
    </source>
</evidence>
<dbReference type="GO" id="GO:0006508">
    <property type="term" value="P:proteolysis"/>
    <property type="evidence" value="ECO:0007669"/>
    <property type="project" value="UniProtKB-KW"/>
</dbReference>
<dbReference type="GO" id="GO:0008233">
    <property type="term" value="F:peptidase activity"/>
    <property type="evidence" value="ECO:0007669"/>
    <property type="project" value="UniProtKB-KW"/>
</dbReference>
<keyword evidence="2 8" id="KW-0645">Protease</keyword>
<keyword evidence="4 8" id="KW-0378">Hydrolase</keyword>
<dbReference type="PANTHER" id="PTHR13604">
    <property type="entry name" value="DC12-RELATED"/>
    <property type="match status" value="1"/>
</dbReference>
<dbReference type="EC" id="3.4.-.-" evidence="8"/>
<evidence type="ECO:0000256" key="1">
    <source>
        <dbReference type="ARBA" id="ARBA00008136"/>
    </source>
</evidence>
<dbReference type="AlphaFoldDB" id="A0A1Y5T555"/>
<evidence type="ECO:0000256" key="2">
    <source>
        <dbReference type="ARBA" id="ARBA00022670"/>
    </source>
</evidence>
<keyword evidence="6" id="KW-0238">DNA-binding</keyword>
<dbReference type="GO" id="GO:0016829">
    <property type="term" value="F:lyase activity"/>
    <property type="evidence" value="ECO:0007669"/>
    <property type="project" value="UniProtKB-KW"/>
</dbReference>
<dbReference type="RefSeq" id="WP_085796658.1">
    <property type="nucleotide sequence ID" value="NZ_FWFO01000002.1"/>
</dbReference>
<evidence type="ECO:0000256" key="6">
    <source>
        <dbReference type="ARBA" id="ARBA00023125"/>
    </source>
</evidence>
<dbReference type="Pfam" id="PF02586">
    <property type="entry name" value="SRAP"/>
    <property type="match status" value="1"/>
</dbReference>
<sequence length="235" mass="26133">MCGRFAITLPNDAMAQLFAAQPSNALPAVPNFNVCPTNQVHVVRSGEMGRQLLPMRWGFLPHWYKAENGGPLLINARAETLAEKPAFRAACRERRCLLVATGFYEWTKSAQDTRLPWYIHRRDGAPIAFAGVWQDWGPAEARQSTCAVVTTSANSHMSKIHHRMPLILEPNDWPLWLGEQGKGAARLMRPGAEEVLDYHRVDPMVNSNRAQGPELIEPFEDGADAGNNRPGDALI</sequence>
<dbReference type="PANTHER" id="PTHR13604:SF0">
    <property type="entry name" value="ABASIC SITE PROCESSING PROTEIN HMCES"/>
    <property type="match status" value="1"/>
</dbReference>
<dbReference type="GO" id="GO:0106300">
    <property type="term" value="P:protein-DNA covalent cross-linking repair"/>
    <property type="evidence" value="ECO:0007669"/>
    <property type="project" value="InterPro"/>
</dbReference>
<feature type="region of interest" description="Disordered" evidence="9">
    <location>
        <begin position="216"/>
        <end position="235"/>
    </location>
</feature>
<dbReference type="Proteomes" id="UP000193077">
    <property type="component" value="Unassembled WGS sequence"/>
</dbReference>
<evidence type="ECO:0000256" key="9">
    <source>
        <dbReference type="SAM" id="MobiDB-lite"/>
    </source>
</evidence>
<keyword evidence="11" id="KW-1185">Reference proteome</keyword>
<dbReference type="OrthoDB" id="9782620at2"/>
<dbReference type="SUPFAM" id="SSF143081">
    <property type="entry name" value="BB1717-like"/>
    <property type="match status" value="1"/>
</dbReference>
<protein>
    <recommendedName>
        <fullName evidence="8">Abasic site processing protein</fullName>
        <ecNumber evidence="8">3.4.-.-</ecNumber>
    </recommendedName>
</protein>
<evidence type="ECO:0000256" key="7">
    <source>
        <dbReference type="ARBA" id="ARBA00023239"/>
    </source>
</evidence>
<accession>A0A1Y5T555</accession>
<comment type="similarity">
    <text evidence="1 8">Belongs to the SOS response-associated peptidase family.</text>
</comment>
<dbReference type="InterPro" id="IPR003738">
    <property type="entry name" value="SRAP"/>
</dbReference>
<dbReference type="EMBL" id="FWFO01000002">
    <property type="protein sequence ID" value="SLN56108.1"/>
    <property type="molecule type" value="Genomic_DNA"/>
</dbReference>
<dbReference type="Gene3D" id="3.90.1680.10">
    <property type="entry name" value="SOS response associated peptidase-like"/>
    <property type="match status" value="1"/>
</dbReference>
<proteinExistence type="inferred from homology"/>
<keyword evidence="7" id="KW-0456">Lyase</keyword>
<evidence type="ECO:0000256" key="5">
    <source>
        <dbReference type="ARBA" id="ARBA00023124"/>
    </source>
</evidence>
<evidence type="ECO:0000256" key="8">
    <source>
        <dbReference type="RuleBase" id="RU364100"/>
    </source>
</evidence>
<reference evidence="10 11" key="1">
    <citation type="submission" date="2017-03" db="EMBL/GenBank/DDBJ databases">
        <authorList>
            <person name="Afonso C.L."/>
            <person name="Miller P.J."/>
            <person name="Scott M.A."/>
            <person name="Spackman E."/>
            <person name="Goraichik I."/>
            <person name="Dimitrov K.M."/>
            <person name="Suarez D.L."/>
            <person name="Swayne D.E."/>
        </authorList>
    </citation>
    <scope>NUCLEOTIDE SEQUENCE [LARGE SCALE GENOMIC DNA]</scope>
    <source>
        <strain evidence="10 11">CECT 7639</strain>
    </source>
</reference>